<accession>A0A0N4VSE9</accession>
<keyword evidence="1" id="KW-0472">Membrane</keyword>
<organism evidence="4">
    <name type="scientific">Haemonchus placei</name>
    <name type="common">Barber's pole worm</name>
    <dbReference type="NCBI Taxonomy" id="6290"/>
    <lineage>
        <taxon>Eukaryota</taxon>
        <taxon>Metazoa</taxon>
        <taxon>Ecdysozoa</taxon>
        <taxon>Nematoda</taxon>
        <taxon>Chromadorea</taxon>
        <taxon>Rhabditida</taxon>
        <taxon>Rhabditina</taxon>
        <taxon>Rhabditomorpha</taxon>
        <taxon>Strongyloidea</taxon>
        <taxon>Trichostrongylidae</taxon>
        <taxon>Haemonchus</taxon>
    </lineage>
</organism>
<evidence type="ECO:0000313" key="2">
    <source>
        <dbReference type="EMBL" id="VDO04796.1"/>
    </source>
</evidence>
<feature type="transmembrane region" description="Helical" evidence="1">
    <location>
        <begin position="13"/>
        <end position="34"/>
    </location>
</feature>
<dbReference type="Proteomes" id="UP000268014">
    <property type="component" value="Unassembled WGS sequence"/>
</dbReference>
<keyword evidence="1" id="KW-0812">Transmembrane</keyword>
<name>A0A0N4VSE9_HAEPC</name>
<reference evidence="4" key="1">
    <citation type="submission" date="2017-02" db="UniProtKB">
        <authorList>
            <consortium name="WormBaseParasite"/>
        </authorList>
    </citation>
    <scope>IDENTIFICATION</scope>
</reference>
<keyword evidence="3" id="KW-1185">Reference proteome</keyword>
<dbReference type="WBParaSite" id="HPLM_0000021601-mRNA-1">
    <property type="protein sequence ID" value="HPLM_0000021601-mRNA-1"/>
    <property type="gene ID" value="HPLM_0000021601"/>
</dbReference>
<dbReference type="EMBL" id="UZAF01000124">
    <property type="protein sequence ID" value="VDO04796.1"/>
    <property type="molecule type" value="Genomic_DNA"/>
</dbReference>
<proteinExistence type="predicted"/>
<evidence type="ECO:0000256" key="1">
    <source>
        <dbReference type="SAM" id="Phobius"/>
    </source>
</evidence>
<sequence length="99" mass="10620">MADGGVSKCGRKAALSTFFTVTFIAFTLSVIALISPSWQTDARNISMGCGWTAREISRSITDGRGNTMKLCTGTWIFQQFLFLCSGCRGPLPTSPTADS</sequence>
<protein>
    <submittedName>
        <fullName evidence="4">Lipoma HMGIC fusion partner-like 2 protein</fullName>
    </submittedName>
</protein>
<reference evidence="2 3" key="2">
    <citation type="submission" date="2018-11" db="EMBL/GenBank/DDBJ databases">
        <authorList>
            <consortium name="Pathogen Informatics"/>
        </authorList>
    </citation>
    <scope>NUCLEOTIDE SEQUENCE [LARGE SCALE GENOMIC DNA]</scope>
    <source>
        <strain evidence="2 3">MHpl1</strain>
    </source>
</reference>
<evidence type="ECO:0000313" key="3">
    <source>
        <dbReference type="Proteomes" id="UP000268014"/>
    </source>
</evidence>
<evidence type="ECO:0000313" key="4">
    <source>
        <dbReference type="WBParaSite" id="HPLM_0000021601-mRNA-1"/>
    </source>
</evidence>
<keyword evidence="1" id="KW-1133">Transmembrane helix</keyword>
<dbReference type="AlphaFoldDB" id="A0A0N4VSE9"/>
<gene>
    <name evidence="2" type="ORF">HPLM_LOCUS217</name>
</gene>